<dbReference type="Pfam" id="PF20151">
    <property type="entry name" value="DUF6533"/>
    <property type="match status" value="1"/>
</dbReference>
<name>A0A4R0RS70_9APHY</name>
<evidence type="ECO:0000313" key="5">
    <source>
        <dbReference type="Proteomes" id="UP000292702"/>
    </source>
</evidence>
<dbReference type="AlphaFoldDB" id="A0A4R0RS70"/>
<feature type="domain" description="DUF6533" evidence="3">
    <location>
        <begin position="90"/>
        <end position="127"/>
    </location>
</feature>
<proteinExistence type="predicted"/>
<comment type="caution">
    <text evidence="4">The sequence shown here is derived from an EMBL/GenBank/DDBJ whole genome shotgun (WGS) entry which is preliminary data.</text>
</comment>
<keyword evidence="2" id="KW-0812">Transmembrane</keyword>
<evidence type="ECO:0000256" key="2">
    <source>
        <dbReference type="SAM" id="Phobius"/>
    </source>
</evidence>
<keyword evidence="2" id="KW-0472">Membrane</keyword>
<feature type="region of interest" description="Disordered" evidence="1">
    <location>
        <begin position="1"/>
        <end position="24"/>
    </location>
</feature>
<feature type="transmembrane region" description="Helical" evidence="2">
    <location>
        <begin position="120"/>
        <end position="141"/>
    </location>
</feature>
<dbReference type="EMBL" id="RWJN01000187">
    <property type="protein sequence ID" value="TCD65324.1"/>
    <property type="molecule type" value="Genomic_DNA"/>
</dbReference>
<evidence type="ECO:0000313" key="4">
    <source>
        <dbReference type="EMBL" id="TCD65324.1"/>
    </source>
</evidence>
<organism evidence="4 5">
    <name type="scientific">Steccherinum ochraceum</name>
    <dbReference type="NCBI Taxonomy" id="92696"/>
    <lineage>
        <taxon>Eukaryota</taxon>
        <taxon>Fungi</taxon>
        <taxon>Dikarya</taxon>
        <taxon>Basidiomycota</taxon>
        <taxon>Agaricomycotina</taxon>
        <taxon>Agaricomycetes</taxon>
        <taxon>Polyporales</taxon>
        <taxon>Steccherinaceae</taxon>
        <taxon>Steccherinum</taxon>
    </lineage>
</organism>
<reference evidence="4 5" key="1">
    <citation type="submission" date="2018-11" db="EMBL/GenBank/DDBJ databases">
        <title>Genome assembly of Steccherinum ochraceum LE-BIN_3174, the white-rot fungus of the Steccherinaceae family (The Residual Polyporoid clade, Polyporales, Basidiomycota).</title>
        <authorList>
            <person name="Fedorova T.V."/>
            <person name="Glazunova O.A."/>
            <person name="Landesman E.O."/>
            <person name="Moiseenko K.V."/>
            <person name="Psurtseva N.V."/>
            <person name="Savinova O.S."/>
            <person name="Shakhova N.V."/>
            <person name="Tyazhelova T.V."/>
            <person name="Vasina D.V."/>
        </authorList>
    </citation>
    <scope>NUCLEOTIDE SEQUENCE [LARGE SCALE GENOMIC DNA]</scope>
    <source>
        <strain evidence="4 5">LE-BIN_3174</strain>
    </source>
</reference>
<feature type="transmembrane region" description="Helical" evidence="2">
    <location>
        <begin position="79"/>
        <end position="100"/>
    </location>
</feature>
<sequence length="154" mass="16952">MSRLSALDGDEGEEPQLPKEDEVSCEDHFKVDLAYDGEEGVTPLLTPGSGLSGCQQTSAIVDRTSASSNPDRKSGKPSLMGETAFFSEACYISALGLVVYDTLLTLSREVELVWDRKKSLGTIVFVLQWWATMLDLVINIYTLDHMVSSWFPVV</sequence>
<dbReference type="OrthoDB" id="2745134at2759"/>
<evidence type="ECO:0000259" key="3">
    <source>
        <dbReference type="Pfam" id="PF20151"/>
    </source>
</evidence>
<dbReference type="InterPro" id="IPR045340">
    <property type="entry name" value="DUF6533"/>
</dbReference>
<evidence type="ECO:0000256" key="1">
    <source>
        <dbReference type="SAM" id="MobiDB-lite"/>
    </source>
</evidence>
<gene>
    <name evidence="4" type="ORF">EIP91_002810</name>
</gene>
<accession>A0A4R0RS70</accession>
<dbReference type="Proteomes" id="UP000292702">
    <property type="component" value="Unassembled WGS sequence"/>
</dbReference>
<keyword evidence="5" id="KW-1185">Reference proteome</keyword>
<protein>
    <recommendedName>
        <fullName evidence="3">DUF6533 domain-containing protein</fullName>
    </recommendedName>
</protein>
<keyword evidence="2" id="KW-1133">Transmembrane helix</keyword>